<dbReference type="EMBL" id="PKFO01000011">
    <property type="protein sequence ID" value="PVH23679.1"/>
    <property type="molecule type" value="Genomic_DNA"/>
</dbReference>
<comment type="caution">
    <text evidence="4">The sequence shown here is derived from an EMBL/GenBank/DDBJ whole genome shotgun (WGS) entry which is preliminary data.</text>
</comment>
<dbReference type="Gene3D" id="1.10.8.10">
    <property type="entry name" value="DNA helicase RuvA subunit, C-terminal domain"/>
    <property type="match status" value="1"/>
</dbReference>
<evidence type="ECO:0000256" key="1">
    <source>
        <dbReference type="ARBA" id="ARBA00022786"/>
    </source>
</evidence>
<evidence type="ECO:0000313" key="4">
    <source>
        <dbReference type="EMBL" id="PVH23679.1"/>
    </source>
</evidence>
<evidence type="ECO:0000259" key="3">
    <source>
        <dbReference type="PROSITE" id="PS51140"/>
    </source>
</evidence>
<dbReference type="AlphaFoldDB" id="A0A2V1B149"/>
<dbReference type="CDD" id="cd14424">
    <property type="entry name" value="CUE_Cue1p_like"/>
    <property type="match status" value="1"/>
</dbReference>
<dbReference type="Proteomes" id="UP000244309">
    <property type="component" value="Unassembled WGS sequence"/>
</dbReference>
<feature type="region of interest" description="Disordered" evidence="2">
    <location>
        <begin position="176"/>
        <end position="205"/>
    </location>
</feature>
<dbReference type="Pfam" id="PF02845">
    <property type="entry name" value="CUE"/>
    <property type="match status" value="1"/>
</dbReference>
<keyword evidence="5" id="KW-1185">Reference proteome</keyword>
<keyword evidence="1" id="KW-0833">Ubl conjugation pathway</keyword>
<dbReference type="InterPro" id="IPR003892">
    <property type="entry name" value="CUE"/>
</dbReference>
<reference evidence="4 5" key="1">
    <citation type="submission" date="2017-12" db="EMBL/GenBank/DDBJ databases">
        <title>Genome Sequence of a Multidrug-Resistant Candida haemulonii Isolate from a Patient with Chronic Leg Ulcers in Israel.</title>
        <authorList>
            <person name="Chow N.A."/>
            <person name="Gade L."/>
            <person name="Batra D."/>
            <person name="Rowe L.A."/>
            <person name="Ben-Ami R."/>
            <person name="Loparev V.N."/>
            <person name="Litvintseva A.P."/>
        </authorList>
    </citation>
    <scope>NUCLEOTIDE SEQUENCE [LARGE SCALE GENOMIC DNA]</scope>
    <source>
        <strain evidence="4 5">B11899</strain>
    </source>
</reference>
<dbReference type="GeneID" id="37009301"/>
<organism evidence="4 5">
    <name type="scientific">Candidozyma haemuli</name>
    <dbReference type="NCBI Taxonomy" id="45357"/>
    <lineage>
        <taxon>Eukaryota</taxon>
        <taxon>Fungi</taxon>
        <taxon>Dikarya</taxon>
        <taxon>Ascomycota</taxon>
        <taxon>Saccharomycotina</taxon>
        <taxon>Pichiomycetes</taxon>
        <taxon>Metschnikowiaceae</taxon>
        <taxon>Candidozyma</taxon>
    </lineage>
</organism>
<dbReference type="PROSITE" id="PS51140">
    <property type="entry name" value="CUE"/>
    <property type="match status" value="1"/>
</dbReference>
<feature type="region of interest" description="Disordered" evidence="2">
    <location>
        <begin position="34"/>
        <end position="85"/>
    </location>
</feature>
<sequence length="275" mass="29216">MSLLLDTSTSFTATPSVSFLSGLEPIASSSLGIKNPSATDSQAAAQSVNATLPGSSLSNSASHSSSAPISNASETSPSASEVSSGSSRVTLSSTVLISMLTCLLSVAGEFNLPDPDEAADENDRPRPQRRRGARAVNDSMIEVVQAIGPQLTTDQIRYSLERTGSVEATVEEYMANGALPSPPGEPSSVAPQEADIQRSKSSDSQTLLEKYDVSGRDEILNEDEPDVTGTWGKDKKERLNILQKRKENMIIRARQRMKESLSNDVVSDGLTIGKK</sequence>
<dbReference type="OrthoDB" id="3824970at2759"/>
<dbReference type="STRING" id="45357.A0A2V1B149"/>
<name>A0A2V1B149_9ASCO</name>
<dbReference type="VEuPathDB" id="FungiDB:CXQ85_003971"/>
<feature type="compositionally biased region" description="Low complexity" evidence="2">
    <location>
        <begin position="55"/>
        <end position="85"/>
    </location>
</feature>
<evidence type="ECO:0000256" key="2">
    <source>
        <dbReference type="SAM" id="MobiDB-lite"/>
    </source>
</evidence>
<gene>
    <name evidence="4" type="ORF">CXQ85_003971</name>
</gene>
<feature type="domain" description="CUE" evidence="3">
    <location>
        <begin position="136"/>
        <end position="178"/>
    </location>
</feature>
<proteinExistence type="predicted"/>
<dbReference type="RefSeq" id="XP_025344619.1">
    <property type="nucleotide sequence ID" value="XM_025487603.1"/>
</dbReference>
<accession>A0A2V1B149</accession>
<dbReference type="GO" id="GO:0043130">
    <property type="term" value="F:ubiquitin binding"/>
    <property type="evidence" value="ECO:0007669"/>
    <property type="project" value="InterPro"/>
</dbReference>
<feature type="compositionally biased region" description="Polar residues" evidence="2">
    <location>
        <begin position="34"/>
        <end position="54"/>
    </location>
</feature>
<evidence type="ECO:0000313" key="5">
    <source>
        <dbReference type="Proteomes" id="UP000244309"/>
    </source>
</evidence>
<feature type="region of interest" description="Disordered" evidence="2">
    <location>
        <begin position="112"/>
        <end position="135"/>
    </location>
</feature>
<protein>
    <recommendedName>
        <fullName evidence="3">CUE domain-containing protein</fullName>
    </recommendedName>
</protein>